<dbReference type="GO" id="GO:0045259">
    <property type="term" value="C:proton-transporting ATP synthase complex"/>
    <property type="evidence" value="ECO:0007669"/>
    <property type="project" value="UniProtKB-KW"/>
</dbReference>
<reference evidence="14" key="1">
    <citation type="journal article" date="2013" name="PLoS ONE">
        <title>Comparative Mitogenomic Analysis Reveals Sexual Dimorphism in a Rare Montane Lacewing (Insecta: Neuroptera: Ithonidae).</title>
        <authorList>
            <person name="Wang Y."/>
            <person name="Liu X."/>
            <person name="Winterton S.L."/>
            <person name="Yan Y."/>
            <person name="Chang W."/>
            <person name="Yang D."/>
        </authorList>
    </citation>
    <scope>NUCLEOTIDE SEQUENCE</scope>
</reference>
<dbReference type="CTD" id="4509"/>
<proteinExistence type="inferred from homology"/>
<evidence type="ECO:0000256" key="13">
    <source>
        <dbReference type="SAM" id="Phobius"/>
    </source>
</evidence>
<evidence type="ECO:0000256" key="2">
    <source>
        <dbReference type="ARBA" id="ARBA00008892"/>
    </source>
</evidence>
<accession>V9PNM0</accession>
<keyword evidence="6 12" id="KW-0812">Transmembrane</keyword>
<evidence type="ECO:0000256" key="8">
    <source>
        <dbReference type="ARBA" id="ARBA00022989"/>
    </source>
</evidence>
<keyword evidence="4 12" id="KW-0813">Transport</keyword>
<evidence type="ECO:0000256" key="11">
    <source>
        <dbReference type="ARBA" id="ARBA00023136"/>
    </source>
</evidence>
<dbReference type="EMBL" id="KF626447">
    <property type="protein sequence ID" value="AHA35670.1"/>
    <property type="molecule type" value="Genomic_DNA"/>
</dbReference>
<comment type="subcellular location">
    <subcellularLocation>
        <location evidence="1 12">Mitochondrion membrane</location>
        <topology evidence="1 12">Single-pass membrane protein</topology>
    </subcellularLocation>
</comment>
<dbReference type="GO" id="GO:0015986">
    <property type="term" value="P:proton motive force-driven ATP synthesis"/>
    <property type="evidence" value="ECO:0007669"/>
    <property type="project" value="InterPro"/>
</dbReference>
<keyword evidence="11 13" id="KW-0472">Membrane</keyword>
<keyword evidence="8 13" id="KW-1133">Transmembrane helix</keyword>
<evidence type="ECO:0000256" key="9">
    <source>
        <dbReference type="ARBA" id="ARBA00023065"/>
    </source>
</evidence>
<feature type="transmembrane region" description="Helical" evidence="13">
    <location>
        <begin position="7"/>
        <end position="31"/>
    </location>
</feature>
<evidence type="ECO:0000256" key="4">
    <source>
        <dbReference type="ARBA" id="ARBA00022448"/>
    </source>
</evidence>
<organism evidence="14">
    <name type="scientific">Rapisma zayuanum</name>
    <dbReference type="NCBI Taxonomy" id="1419480"/>
    <lineage>
        <taxon>Eukaryota</taxon>
        <taxon>Metazoa</taxon>
        <taxon>Ecdysozoa</taxon>
        <taxon>Arthropoda</taxon>
        <taxon>Hexapoda</taxon>
        <taxon>Insecta</taxon>
        <taxon>Pterygota</taxon>
        <taxon>Neoptera</taxon>
        <taxon>Endopterygota</taxon>
        <taxon>Neuroptera</taxon>
        <taxon>Rapismatidae</taxon>
        <taxon>Rapisma</taxon>
    </lineage>
</organism>
<evidence type="ECO:0000256" key="5">
    <source>
        <dbReference type="ARBA" id="ARBA00022547"/>
    </source>
</evidence>
<geneLocation type="mitochondrion" evidence="14"/>
<evidence type="ECO:0000256" key="1">
    <source>
        <dbReference type="ARBA" id="ARBA00004304"/>
    </source>
</evidence>
<gene>
    <name evidence="14" type="primary">ATP8</name>
</gene>
<evidence type="ECO:0000313" key="14">
    <source>
        <dbReference type="EMBL" id="AHA35670.1"/>
    </source>
</evidence>
<evidence type="ECO:0000256" key="10">
    <source>
        <dbReference type="ARBA" id="ARBA00023128"/>
    </source>
</evidence>
<evidence type="ECO:0000256" key="7">
    <source>
        <dbReference type="ARBA" id="ARBA00022781"/>
    </source>
</evidence>
<dbReference type="InterPro" id="IPR001421">
    <property type="entry name" value="ATP8_metazoa"/>
</dbReference>
<dbReference type="GO" id="GO:0015078">
    <property type="term" value="F:proton transmembrane transporter activity"/>
    <property type="evidence" value="ECO:0007669"/>
    <property type="project" value="InterPro"/>
</dbReference>
<dbReference type="Pfam" id="PF00895">
    <property type="entry name" value="ATP-synt_8"/>
    <property type="match status" value="1"/>
</dbReference>
<comment type="subunit">
    <text evidence="3">F-type ATPases have 2 components, CF(1) - the catalytic core - and CF(0) - the membrane proton channel.</text>
</comment>
<evidence type="ECO:0000256" key="3">
    <source>
        <dbReference type="ARBA" id="ARBA00011291"/>
    </source>
</evidence>
<sequence length="52" mass="6535">MPQMSPLNWLMLFLIFIILFLLFNIMNYYIFLTPTPTFYLNFKNKIKLIWKW</sequence>
<dbReference type="RefSeq" id="YP_009000264.1">
    <property type="nucleotide sequence ID" value="NC_023363.1"/>
</dbReference>
<keyword evidence="7 12" id="KW-0375">Hydrogen ion transport</keyword>
<keyword evidence="10 12" id="KW-0496">Mitochondrion</keyword>
<name>V9PNM0_9NEOP</name>
<keyword evidence="5 12" id="KW-0138">CF(0)</keyword>
<comment type="similarity">
    <text evidence="2 12">Belongs to the ATPase protein 8 family.</text>
</comment>
<dbReference type="GeneID" id="18252008"/>
<keyword evidence="9 12" id="KW-0406">Ion transport</keyword>
<dbReference type="GO" id="GO:0031966">
    <property type="term" value="C:mitochondrial membrane"/>
    <property type="evidence" value="ECO:0007669"/>
    <property type="project" value="UniProtKB-SubCell"/>
</dbReference>
<evidence type="ECO:0000256" key="6">
    <source>
        <dbReference type="ARBA" id="ARBA00022692"/>
    </source>
</evidence>
<evidence type="ECO:0000256" key="12">
    <source>
        <dbReference type="RuleBase" id="RU003661"/>
    </source>
</evidence>
<protein>
    <recommendedName>
        <fullName evidence="12">ATP synthase complex subunit 8</fullName>
    </recommendedName>
</protein>
<dbReference type="AlphaFoldDB" id="V9PNM0"/>